<dbReference type="InterPro" id="IPR036938">
    <property type="entry name" value="PAP2/HPO_sf"/>
</dbReference>
<dbReference type="InterPro" id="IPR043216">
    <property type="entry name" value="PAP-like"/>
</dbReference>
<dbReference type="Gene3D" id="1.20.144.10">
    <property type="entry name" value="Phosphatidic acid phosphatase type 2/haloperoxidase"/>
    <property type="match status" value="1"/>
</dbReference>
<sequence>MGDIKISRILCDFLVLVICALPLLIFHEFVTPYKRGFYCDDESIRYPYRPSTVTRQMLIVVGILIPTILIFLTEIFRYNVWEKKCANVFKTYAIKNRTVNRLIVRLYTFLGFFFLGICFNQIMVDIAKYTIGRHRPHFMDVCKPNIGYKNCPQDHIYISNFTCTGTDKYLIHESKLSFFSGHSAFSFYGAWYTALYLQARLYKPLHSKILLPVIQFSLFGGASFVAYSRVSDYKHHWSDVLVGSIMGSAIGIINAVCFARVFKHREIPPCDRKLVEDDEIEMEEGRYIKNDISFKESKKPDNVFRSQQFKPISQDRHTNERSHYVSSKTPLISPYDYERHHMIDHRIIMPPVTSPRVKDI</sequence>
<dbReference type="WBParaSite" id="SPAL_0001599500.2">
    <property type="protein sequence ID" value="SPAL_0001599500.2"/>
    <property type="gene ID" value="SPAL_0001599500"/>
</dbReference>
<dbReference type="GO" id="GO:0008195">
    <property type="term" value="F:phosphatidate phosphatase activity"/>
    <property type="evidence" value="ECO:0007669"/>
    <property type="project" value="TreeGrafter"/>
</dbReference>
<feature type="transmembrane region" description="Helical" evidence="6">
    <location>
        <begin position="102"/>
        <end position="123"/>
    </location>
</feature>
<dbReference type="Proteomes" id="UP000046392">
    <property type="component" value="Unplaced"/>
</dbReference>
<evidence type="ECO:0000256" key="6">
    <source>
        <dbReference type="SAM" id="Phobius"/>
    </source>
</evidence>
<dbReference type="CDD" id="cd03384">
    <property type="entry name" value="PAP2_wunen"/>
    <property type="match status" value="1"/>
</dbReference>
<dbReference type="GO" id="GO:0007165">
    <property type="term" value="P:signal transduction"/>
    <property type="evidence" value="ECO:0007669"/>
    <property type="project" value="TreeGrafter"/>
</dbReference>
<dbReference type="AlphaFoldDB" id="A0A0N5CDQ2"/>
<dbReference type="PANTHER" id="PTHR10165:SF201">
    <property type="entry name" value="PHOSPHATIDIC ACID PHOSPHATASE TYPE 2_HALOPEROXIDASE DOMAIN-CONTAINING PROTEIN"/>
    <property type="match status" value="1"/>
</dbReference>
<evidence type="ECO:0000256" key="4">
    <source>
        <dbReference type="ARBA" id="ARBA00022989"/>
    </source>
</evidence>
<feature type="transmembrane region" description="Helical" evidence="6">
    <location>
        <begin position="240"/>
        <end position="262"/>
    </location>
</feature>
<feature type="transmembrane region" description="Helical" evidence="6">
    <location>
        <begin position="9"/>
        <end position="27"/>
    </location>
</feature>
<name>A0A0N5CDQ2_STREA</name>
<dbReference type="FunFam" id="1.20.144.10:FF:000031">
    <property type="entry name" value="PhosphoLipid PhosPhatase homolog"/>
    <property type="match status" value="1"/>
</dbReference>
<evidence type="ECO:0000256" key="1">
    <source>
        <dbReference type="ARBA" id="ARBA00004141"/>
    </source>
</evidence>
<evidence type="ECO:0000259" key="7">
    <source>
        <dbReference type="SMART" id="SM00014"/>
    </source>
</evidence>
<dbReference type="SMART" id="SM00014">
    <property type="entry name" value="acidPPc"/>
    <property type="match status" value="1"/>
</dbReference>
<feature type="domain" description="Phosphatidic acid phosphatase type 2/haloperoxidase" evidence="7">
    <location>
        <begin position="110"/>
        <end position="255"/>
    </location>
</feature>
<comment type="similarity">
    <text evidence="2">Belongs to the PA-phosphatase related phosphoesterase family.</text>
</comment>
<evidence type="ECO:0000256" key="3">
    <source>
        <dbReference type="ARBA" id="ARBA00022692"/>
    </source>
</evidence>
<feature type="transmembrane region" description="Helical" evidence="6">
    <location>
        <begin position="176"/>
        <end position="197"/>
    </location>
</feature>
<keyword evidence="4 6" id="KW-1133">Transmembrane helix</keyword>
<proteinExistence type="inferred from homology"/>
<evidence type="ECO:0000256" key="5">
    <source>
        <dbReference type="ARBA" id="ARBA00023136"/>
    </source>
</evidence>
<dbReference type="GO" id="GO:0006644">
    <property type="term" value="P:phospholipid metabolic process"/>
    <property type="evidence" value="ECO:0007669"/>
    <property type="project" value="InterPro"/>
</dbReference>
<dbReference type="Pfam" id="PF01569">
    <property type="entry name" value="PAP2"/>
    <property type="match status" value="1"/>
</dbReference>
<dbReference type="GO" id="GO:0046839">
    <property type="term" value="P:phospholipid dephosphorylation"/>
    <property type="evidence" value="ECO:0007669"/>
    <property type="project" value="TreeGrafter"/>
</dbReference>
<protein>
    <submittedName>
        <fullName evidence="9">AcidPPc domain-containing protein</fullName>
    </submittedName>
</protein>
<evidence type="ECO:0000313" key="8">
    <source>
        <dbReference type="Proteomes" id="UP000046392"/>
    </source>
</evidence>
<accession>A0A0N5CDQ2</accession>
<dbReference type="SUPFAM" id="SSF48317">
    <property type="entry name" value="Acid phosphatase/Vanadium-dependent haloperoxidase"/>
    <property type="match status" value="1"/>
</dbReference>
<dbReference type="InterPro" id="IPR000326">
    <property type="entry name" value="PAP2/HPO"/>
</dbReference>
<dbReference type="PANTHER" id="PTHR10165">
    <property type="entry name" value="LIPID PHOSPHATE PHOSPHATASE"/>
    <property type="match status" value="1"/>
</dbReference>
<keyword evidence="8" id="KW-1185">Reference proteome</keyword>
<keyword evidence="3 6" id="KW-0812">Transmembrane</keyword>
<dbReference type="GO" id="GO:0005886">
    <property type="term" value="C:plasma membrane"/>
    <property type="evidence" value="ECO:0007669"/>
    <property type="project" value="TreeGrafter"/>
</dbReference>
<feature type="transmembrane region" description="Helical" evidence="6">
    <location>
        <begin position="209"/>
        <end position="228"/>
    </location>
</feature>
<feature type="transmembrane region" description="Helical" evidence="6">
    <location>
        <begin position="57"/>
        <end position="81"/>
    </location>
</feature>
<organism evidence="8 9">
    <name type="scientific">Strongyloides papillosus</name>
    <name type="common">Intestinal threadworm</name>
    <dbReference type="NCBI Taxonomy" id="174720"/>
    <lineage>
        <taxon>Eukaryota</taxon>
        <taxon>Metazoa</taxon>
        <taxon>Ecdysozoa</taxon>
        <taxon>Nematoda</taxon>
        <taxon>Chromadorea</taxon>
        <taxon>Rhabditida</taxon>
        <taxon>Tylenchina</taxon>
        <taxon>Panagrolaimomorpha</taxon>
        <taxon>Strongyloidoidea</taxon>
        <taxon>Strongyloididae</taxon>
        <taxon>Strongyloides</taxon>
    </lineage>
</organism>
<comment type="subcellular location">
    <subcellularLocation>
        <location evidence="1">Membrane</location>
        <topology evidence="1">Multi-pass membrane protein</topology>
    </subcellularLocation>
</comment>
<reference evidence="9" key="1">
    <citation type="submission" date="2017-02" db="UniProtKB">
        <authorList>
            <consortium name="WormBaseParasite"/>
        </authorList>
    </citation>
    <scope>IDENTIFICATION</scope>
</reference>
<dbReference type="STRING" id="174720.A0A0N5CDQ2"/>
<evidence type="ECO:0000313" key="9">
    <source>
        <dbReference type="WBParaSite" id="SPAL_0001599500.2"/>
    </source>
</evidence>
<keyword evidence="5 6" id="KW-0472">Membrane</keyword>
<evidence type="ECO:0000256" key="2">
    <source>
        <dbReference type="ARBA" id="ARBA00008816"/>
    </source>
</evidence>